<feature type="region of interest" description="Disordered" evidence="3">
    <location>
        <begin position="1"/>
        <end position="53"/>
    </location>
</feature>
<reference evidence="5 6" key="1">
    <citation type="submission" date="2018-06" db="EMBL/GenBank/DDBJ databases">
        <title>Paenibacillus montanisoli sp. nov., isolated from mountain area soil.</title>
        <authorList>
            <person name="Wu M."/>
        </authorList>
    </citation>
    <scope>NUCLEOTIDE SEQUENCE [LARGE SCALE GENOMIC DNA]</scope>
    <source>
        <strain evidence="5 6">RA17</strain>
    </source>
</reference>
<dbReference type="GO" id="GO:0016020">
    <property type="term" value="C:membrane"/>
    <property type="evidence" value="ECO:0007669"/>
    <property type="project" value="InterPro"/>
</dbReference>
<comment type="similarity">
    <text evidence="1">Belongs to the GerABKA family.</text>
</comment>
<evidence type="ECO:0000313" key="6">
    <source>
        <dbReference type="Proteomes" id="UP000249260"/>
    </source>
</evidence>
<dbReference type="PANTHER" id="PTHR22550:SF9">
    <property type="entry name" value="STAGE V SPORULATION PROTEIN AF"/>
    <property type="match status" value="1"/>
</dbReference>
<evidence type="ECO:0000256" key="3">
    <source>
        <dbReference type="SAM" id="MobiDB-lite"/>
    </source>
</evidence>
<evidence type="ECO:0000313" key="5">
    <source>
        <dbReference type="EMBL" id="RAP76897.1"/>
    </source>
</evidence>
<feature type="compositionally biased region" description="Low complexity" evidence="3">
    <location>
        <begin position="1"/>
        <end position="12"/>
    </location>
</feature>
<evidence type="ECO:0000256" key="1">
    <source>
        <dbReference type="ARBA" id="ARBA00005278"/>
    </source>
</evidence>
<dbReference type="Pfam" id="PF03323">
    <property type="entry name" value="GerA"/>
    <property type="match status" value="1"/>
</dbReference>
<feature type="transmembrane region" description="Helical" evidence="4">
    <location>
        <begin position="339"/>
        <end position="360"/>
    </location>
</feature>
<sequence length="541" mass="61202">MILSADAGLEAGAGAGQEAEEYEDIRISEFPHDEDQQPIMGHRKQPSKENEKPKVPIPLQMEAYLQKLEEELGYKKSFDVVVREMTYANKRVSFLFMNGFAHGTMLTEVLKRLTYLQTDDLSSHVMHDFLDLYVPAIQVAQESDWDRMMSAVLAGGTAMYIEGEPIVLIIDAKAFPARSPDEPSLERVVRGARDGFVETMLVNVTLVRRRLRDKQLRYEIMRVGERTQTDVCIAYIDDIVDKEMLKGIKDKIRAIKLDGLPLADKQLEEATVKRGWNPYPLVRYSERPDTVAVHLMEGHIALFVDTTPSVIILPTSFFNLVQHAEENRQSPFIGTYLRWVRFFGIAASLFLLPLWFLFTLKPELKPPALDFIGAQKAGRIPMVVQFLLAEIGVDLMRMAAIHTPSPLATAMALISAILIGDIAVKTGLFVNEVILYMAIASIGMFATPSYELGLANRIVRLLLIVAVAVFKVPGFMIATTVVFIMLVKERSFNRPYMWPLIPFDLRGLMSILFRVPVLSNRTRPNLLKPQQRDRMPNGKHR</sequence>
<organism evidence="5 6">
    <name type="scientific">Paenibacillus montanisoli</name>
    <dbReference type="NCBI Taxonomy" id="2081970"/>
    <lineage>
        <taxon>Bacteria</taxon>
        <taxon>Bacillati</taxon>
        <taxon>Bacillota</taxon>
        <taxon>Bacilli</taxon>
        <taxon>Bacillales</taxon>
        <taxon>Paenibacillaceae</taxon>
        <taxon>Paenibacillus</taxon>
    </lineage>
</organism>
<accession>A0A328U283</accession>
<keyword evidence="2 4" id="KW-0472">Membrane</keyword>
<dbReference type="InterPro" id="IPR004995">
    <property type="entry name" value="Spore_Ger"/>
</dbReference>
<dbReference type="PIRSF" id="PIRSF005690">
    <property type="entry name" value="GerBA"/>
    <property type="match status" value="1"/>
</dbReference>
<comment type="caution">
    <text evidence="5">The sequence shown here is derived from an EMBL/GenBank/DDBJ whole genome shotgun (WGS) entry which is preliminary data.</text>
</comment>
<protein>
    <submittedName>
        <fullName evidence="5">Spore germination protein</fullName>
    </submittedName>
</protein>
<name>A0A328U283_9BACL</name>
<dbReference type="EMBL" id="QLUW01000002">
    <property type="protein sequence ID" value="RAP76897.1"/>
    <property type="molecule type" value="Genomic_DNA"/>
</dbReference>
<keyword evidence="4" id="KW-0812">Transmembrane</keyword>
<feature type="transmembrane region" description="Helical" evidence="4">
    <location>
        <begin position="462"/>
        <end position="487"/>
    </location>
</feature>
<proteinExistence type="inferred from homology"/>
<dbReference type="InterPro" id="IPR050768">
    <property type="entry name" value="UPF0353/GerABKA_families"/>
</dbReference>
<evidence type="ECO:0000256" key="2">
    <source>
        <dbReference type="ARBA" id="ARBA00023136"/>
    </source>
</evidence>
<keyword evidence="4" id="KW-1133">Transmembrane helix</keyword>
<dbReference type="AlphaFoldDB" id="A0A328U283"/>
<evidence type="ECO:0000256" key="4">
    <source>
        <dbReference type="SAM" id="Phobius"/>
    </source>
</evidence>
<feature type="transmembrane region" description="Helical" evidence="4">
    <location>
        <begin position="433"/>
        <end position="450"/>
    </location>
</feature>
<dbReference type="GO" id="GO:0009847">
    <property type="term" value="P:spore germination"/>
    <property type="evidence" value="ECO:0007669"/>
    <property type="project" value="InterPro"/>
</dbReference>
<dbReference type="OrthoDB" id="1726708at2"/>
<gene>
    <name evidence="5" type="ORF">DL346_13725</name>
</gene>
<feature type="compositionally biased region" description="Basic and acidic residues" evidence="3">
    <location>
        <begin position="24"/>
        <end position="35"/>
    </location>
</feature>
<dbReference type="Proteomes" id="UP000249260">
    <property type="component" value="Unassembled WGS sequence"/>
</dbReference>
<dbReference type="PANTHER" id="PTHR22550">
    <property type="entry name" value="SPORE GERMINATION PROTEIN"/>
    <property type="match status" value="1"/>
</dbReference>
<keyword evidence="6" id="KW-1185">Reference proteome</keyword>
<feature type="transmembrane region" description="Helical" evidence="4">
    <location>
        <begin position="407"/>
        <end position="424"/>
    </location>
</feature>